<protein>
    <submittedName>
        <fullName evidence="1">Uncharacterized protein</fullName>
    </submittedName>
</protein>
<accession>A0A9W7X0Y2</accession>
<organism evidence="1 2">
    <name type="scientific">Triplophysa rosa</name>
    <name type="common">Cave loach</name>
    <dbReference type="NCBI Taxonomy" id="992332"/>
    <lineage>
        <taxon>Eukaryota</taxon>
        <taxon>Metazoa</taxon>
        <taxon>Chordata</taxon>
        <taxon>Craniata</taxon>
        <taxon>Vertebrata</taxon>
        <taxon>Euteleostomi</taxon>
        <taxon>Actinopterygii</taxon>
        <taxon>Neopterygii</taxon>
        <taxon>Teleostei</taxon>
        <taxon>Ostariophysi</taxon>
        <taxon>Cypriniformes</taxon>
        <taxon>Nemacheilidae</taxon>
        <taxon>Triplophysa</taxon>
    </lineage>
</organism>
<evidence type="ECO:0000313" key="2">
    <source>
        <dbReference type="Proteomes" id="UP001059041"/>
    </source>
</evidence>
<comment type="caution">
    <text evidence="1">The sequence shown here is derived from an EMBL/GenBank/DDBJ whole genome shotgun (WGS) entry which is preliminary data.</text>
</comment>
<dbReference type="Proteomes" id="UP001059041">
    <property type="component" value="Linkage Group LG3"/>
</dbReference>
<evidence type="ECO:0000313" key="1">
    <source>
        <dbReference type="EMBL" id="KAI7811651.1"/>
    </source>
</evidence>
<sequence>MAFSGKEIPSIQRGCKVPTLSKCTSCCSLYHCPFCGTSFYKPSKKCKVQTHQLHFSRTVVHDDYTIHRCGLGCQTKLHYHCVYCFLIVFRRNNFVDHLTRCKISNGPLTSTVSSTIYDVPHLTATSPTIPAVPPLTTATSSNMPAVPLISRSLIQPQLRNRTDVRTKCPHWHINIQIKF</sequence>
<gene>
    <name evidence="1" type="ORF">IRJ41_008045</name>
</gene>
<keyword evidence="2" id="KW-1185">Reference proteome</keyword>
<dbReference type="EMBL" id="JAFHDT010000003">
    <property type="protein sequence ID" value="KAI7811651.1"/>
    <property type="molecule type" value="Genomic_DNA"/>
</dbReference>
<name>A0A9W7X0Y2_TRIRA</name>
<dbReference type="AlphaFoldDB" id="A0A9W7X0Y2"/>
<proteinExistence type="predicted"/>
<reference evidence="1" key="1">
    <citation type="submission" date="2021-02" db="EMBL/GenBank/DDBJ databases">
        <title>Comparative genomics reveals that relaxation of natural selection precedes convergent phenotypic evolution of cavefish.</title>
        <authorList>
            <person name="Peng Z."/>
        </authorList>
    </citation>
    <scope>NUCLEOTIDE SEQUENCE</scope>
    <source>
        <tissue evidence="1">Muscle</tissue>
    </source>
</reference>